<evidence type="ECO:0000313" key="3">
    <source>
        <dbReference type="EMBL" id="BAD29232.1"/>
    </source>
</evidence>
<sequence length="267" mass="27914">MPHHHSFSLFPLLSLSPLSLSSLFSCKPAGGWGGDRRCDELAAAAATREQATAPGQILALAKAAAAGDVETASQFEEILVATRARAQGPAASASDRPTLTPASPRLPTTAPATRKRYPLDAVDERDRRRIGQHLGELVTGGNTRQGSMSASSVTRATDSSRSPASLCASMVRAKTGDGQPPTPDGGGGTFCTHHDWRNAAAAAGRHDRRARPRRLPPGAAPPAFAPPPAALRRAPPRRPPQLPPPAGPPDGKGRRGEEEGKELEKRG</sequence>
<evidence type="ECO:0000256" key="1">
    <source>
        <dbReference type="SAM" id="MobiDB-lite"/>
    </source>
</evidence>
<dbReference type="AlphaFoldDB" id="Q6EP82"/>
<feature type="region of interest" description="Disordered" evidence="1">
    <location>
        <begin position="133"/>
        <end position="267"/>
    </location>
</feature>
<reference evidence="5" key="3">
    <citation type="journal article" date="2005" name="Nature">
        <title>The map-based sequence of the rice genome.</title>
        <authorList>
            <consortium name="International rice genome sequencing project (IRGSP)"/>
            <person name="Matsumoto T."/>
            <person name="Wu J."/>
            <person name="Kanamori H."/>
            <person name="Katayose Y."/>
            <person name="Fujisawa M."/>
            <person name="Namiki N."/>
            <person name="Mizuno H."/>
            <person name="Yamamoto K."/>
            <person name="Antonio B.A."/>
            <person name="Baba T."/>
            <person name="Sakata K."/>
            <person name="Nagamura Y."/>
            <person name="Aoki H."/>
            <person name="Arikawa K."/>
            <person name="Arita K."/>
            <person name="Bito T."/>
            <person name="Chiden Y."/>
            <person name="Fujitsuka N."/>
            <person name="Fukunaka R."/>
            <person name="Hamada M."/>
            <person name="Harada C."/>
            <person name="Hayashi A."/>
            <person name="Hijishita S."/>
            <person name="Honda M."/>
            <person name="Hosokawa S."/>
            <person name="Ichikawa Y."/>
            <person name="Idonuma A."/>
            <person name="Iijima M."/>
            <person name="Ikeda M."/>
            <person name="Ikeno M."/>
            <person name="Ito K."/>
            <person name="Ito S."/>
            <person name="Ito T."/>
            <person name="Ito Y."/>
            <person name="Ito Y."/>
            <person name="Iwabuchi A."/>
            <person name="Kamiya K."/>
            <person name="Karasawa W."/>
            <person name="Kurita K."/>
            <person name="Katagiri S."/>
            <person name="Kikuta A."/>
            <person name="Kobayashi H."/>
            <person name="Kobayashi N."/>
            <person name="Machita K."/>
            <person name="Maehara T."/>
            <person name="Masukawa M."/>
            <person name="Mizubayashi T."/>
            <person name="Mukai Y."/>
            <person name="Nagasaki H."/>
            <person name="Nagata Y."/>
            <person name="Naito S."/>
            <person name="Nakashima M."/>
            <person name="Nakama Y."/>
            <person name="Nakamichi Y."/>
            <person name="Nakamura M."/>
            <person name="Meguro A."/>
            <person name="Negishi M."/>
            <person name="Ohta I."/>
            <person name="Ohta T."/>
            <person name="Okamoto M."/>
            <person name="Ono N."/>
            <person name="Saji S."/>
            <person name="Sakaguchi M."/>
            <person name="Sakai K."/>
            <person name="Shibata M."/>
            <person name="Shimokawa T."/>
            <person name="Song J."/>
            <person name="Takazaki Y."/>
            <person name="Terasawa K."/>
            <person name="Tsugane M."/>
            <person name="Tsuji K."/>
            <person name="Ueda S."/>
            <person name="Waki K."/>
            <person name="Yamagata H."/>
            <person name="Yamamoto M."/>
            <person name="Yamamoto S."/>
            <person name="Yamane H."/>
            <person name="Yoshiki S."/>
            <person name="Yoshihara R."/>
            <person name="Yukawa K."/>
            <person name="Zhong H."/>
            <person name="Yano M."/>
            <person name="Yuan Q."/>
            <person name="Ouyang S."/>
            <person name="Liu J."/>
            <person name="Jones K.M."/>
            <person name="Gansberger K."/>
            <person name="Moffat K."/>
            <person name="Hill J."/>
            <person name="Bera J."/>
            <person name="Fadrosh D."/>
            <person name="Jin S."/>
            <person name="Johri S."/>
            <person name="Kim M."/>
            <person name="Overton L."/>
            <person name="Reardon M."/>
            <person name="Tsitrin T."/>
            <person name="Vuong H."/>
            <person name="Weaver B."/>
            <person name="Ciecko A."/>
            <person name="Tallon L."/>
            <person name="Jackson J."/>
            <person name="Pai G."/>
            <person name="Aken S.V."/>
            <person name="Utterback T."/>
            <person name="Reidmuller S."/>
            <person name="Feldblyum T."/>
            <person name="Hsiao J."/>
            <person name="Zismann V."/>
            <person name="Iobst S."/>
            <person name="de Vazeille A.R."/>
            <person name="Buell C.R."/>
            <person name="Ying K."/>
            <person name="Li Y."/>
            <person name="Lu T."/>
            <person name="Huang Y."/>
            <person name="Zhao Q."/>
            <person name="Feng Q."/>
            <person name="Zhang L."/>
            <person name="Zhu J."/>
            <person name="Weng Q."/>
            <person name="Mu J."/>
            <person name="Lu Y."/>
            <person name="Fan D."/>
            <person name="Liu Y."/>
            <person name="Guan J."/>
            <person name="Zhang Y."/>
            <person name="Yu S."/>
            <person name="Liu X."/>
            <person name="Zhang Y."/>
            <person name="Hong G."/>
            <person name="Han B."/>
            <person name="Choisne N."/>
            <person name="Demange N."/>
            <person name="Orjeda G."/>
            <person name="Samain S."/>
            <person name="Cattolico L."/>
            <person name="Pelletier E."/>
            <person name="Couloux A."/>
            <person name="Segurens B."/>
            <person name="Wincker P."/>
            <person name="D'Hont A."/>
            <person name="Scarpelli C."/>
            <person name="Weissenbach J."/>
            <person name="Salanoubat M."/>
            <person name="Quetier F."/>
            <person name="Yu Y."/>
            <person name="Kim H.R."/>
            <person name="Rambo T."/>
            <person name="Currie J."/>
            <person name="Collura K."/>
            <person name="Luo M."/>
            <person name="Yang T."/>
            <person name="Ammiraju J.S.S."/>
            <person name="Engler F."/>
            <person name="Soderlund C."/>
            <person name="Wing R.A."/>
            <person name="Palmer L.E."/>
            <person name="de la Bastide M."/>
            <person name="Spiegel L."/>
            <person name="Nascimento L."/>
            <person name="Zutavern T."/>
            <person name="O'Shaughnessy A."/>
            <person name="Dike S."/>
            <person name="Dedhia N."/>
            <person name="Preston R."/>
            <person name="Balija V."/>
            <person name="McCombie W.R."/>
            <person name="Chow T."/>
            <person name="Chen H."/>
            <person name="Chung M."/>
            <person name="Chen C."/>
            <person name="Shaw J."/>
            <person name="Wu H."/>
            <person name="Hsiao K."/>
            <person name="Chao Y."/>
            <person name="Chu M."/>
            <person name="Cheng C."/>
            <person name="Hour A."/>
            <person name="Lee P."/>
            <person name="Lin S."/>
            <person name="Lin Y."/>
            <person name="Liou J."/>
            <person name="Liu S."/>
            <person name="Hsing Y."/>
            <person name="Raghuvanshi S."/>
            <person name="Mohanty A."/>
            <person name="Bharti A.K."/>
            <person name="Gaur A."/>
            <person name="Gupta V."/>
            <person name="Kumar D."/>
            <person name="Ravi V."/>
            <person name="Vij S."/>
            <person name="Kapur A."/>
            <person name="Khurana P."/>
            <person name="Khurana P."/>
            <person name="Khurana J.P."/>
            <person name="Tyagi A.K."/>
            <person name="Gaikwad K."/>
            <person name="Singh A."/>
            <person name="Dalal V."/>
            <person name="Srivastava S."/>
            <person name="Dixit A."/>
            <person name="Pal A.K."/>
            <person name="Ghazi I.A."/>
            <person name="Yadav M."/>
            <person name="Pandit A."/>
            <person name="Bhargava A."/>
            <person name="Sureshbabu K."/>
            <person name="Batra K."/>
            <person name="Sharma T.R."/>
            <person name="Mohapatra T."/>
            <person name="Singh N.K."/>
            <person name="Messing J."/>
            <person name="Nelson A.B."/>
            <person name="Fuks G."/>
            <person name="Kavchok S."/>
            <person name="Keizer G."/>
            <person name="Linton E."/>
            <person name="Llaca V."/>
            <person name="Song R."/>
            <person name="Tanyolac B."/>
            <person name="Young S."/>
            <person name="Ho-Il K."/>
            <person name="Hahn J.H."/>
            <person name="Sangsakoo G."/>
            <person name="Vanavichit A."/>
            <person name="de Mattos Luiz.A.T."/>
            <person name="Zimmer P.D."/>
            <person name="Malone G."/>
            <person name="Dellagostin O."/>
            <person name="de Oliveira A.C."/>
            <person name="Bevan M."/>
            <person name="Bancroft I."/>
            <person name="Minx P."/>
            <person name="Cordum H."/>
            <person name="Wilson R."/>
            <person name="Cheng Z."/>
            <person name="Jin W."/>
            <person name="Jiang J."/>
            <person name="Leong S.A."/>
            <person name="Iwama H."/>
            <person name="Gojobori T."/>
            <person name="Itoh T."/>
            <person name="Niimura Y."/>
            <person name="Fujii Y."/>
            <person name="Habara T."/>
            <person name="Sakai H."/>
            <person name="Sato Y."/>
            <person name="Wilson G."/>
            <person name="Kumar K."/>
            <person name="McCouch S."/>
            <person name="Juretic N."/>
            <person name="Hoen D."/>
            <person name="Wright S."/>
            <person name="Bruskiewich R."/>
            <person name="Bureau T."/>
            <person name="Miyao A."/>
            <person name="Hirochika H."/>
            <person name="Nishikawa T."/>
            <person name="Kadowaki K."/>
            <person name="Sugiura M."/>
            <person name="Burr B."/>
            <person name="Sasaki T."/>
        </authorList>
    </citation>
    <scope>NUCLEOTIDE SEQUENCE [LARGE SCALE GENOMIC DNA]</scope>
    <source>
        <strain evidence="5">cv. Nipponbare</strain>
    </source>
</reference>
<keyword evidence="2" id="KW-0732">Signal</keyword>
<organism evidence="4 5">
    <name type="scientific">Oryza sativa subsp. japonica</name>
    <name type="common">Rice</name>
    <dbReference type="NCBI Taxonomy" id="39947"/>
    <lineage>
        <taxon>Eukaryota</taxon>
        <taxon>Viridiplantae</taxon>
        <taxon>Streptophyta</taxon>
        <taxon>Embryophyta</taxon>
        <taxon>Tracheophyta</taxon>
        <taxon>Spermatophyta</taxon>
        <taxon>Magnoliopsida</taxon>
        <taxon>Liliopsida</taxon>
        <taxon>Poales</taxon>
        <taxon>Poaceae</taxon>
        <taxon>BOP clade</taxon>
        <taxon>Oryzoideae</taxon>
        <taxon>Oryzeae</taxon>
        <taxon>Oryzinae</taxon>
        <taxon>Oryza</taxon>
        <taxon>Oryza sativa</taxon>
    </lineage>
</organism>
<evidence type="ECO:0000313" key="4">
    <source>
        <dbReference type="EMBL" id="BAD29538.1"/>
    </source>
</evidence>
<feature type="compositionally biased region" description="Polar residues" evidence="1">
    <location>
        <begin position="140"/>
        <end position="163"/>
    </location>
</feature>
<feature type="chain" id="PRO_5010141801" evidence="2">
    <location>
        <begin position="22"/>
        <end position="267"/>
    </location>
</feature>
<evidence type="ECO:0000256" key="2">
    <source>
        <dbReference type="SAM" id="SignalP"/>
    </source>
</evidence>
<feature type="compositionally biased region" description="Pro residues" evidence="1">
    <location>
        <begin position="218"/>
        <end position="229"/>
    </location>
</feature>
<feature type="region of interest" description="Disordered" evidence="1">
    <location>
        <begin position="87"/>
        <end position="119"/>
    </location>
</feature>
<feature type="compositionally biased region" description="Pro residues" evidence="1">
    <location>
        <begin position="237"/>
        <end position="248"/>
    </location>
</feature>
<proteinExistence type="predicted"/>
<reference evidence="4" key="2">
    <citation type="submission" date="2002-11" db="EMBL/GenBank/DDBJ databases">
        <title>Oryza sativa nipponbare(GA3) genomic DNA, chromosome 2, PAC clone:P0135D07.</title>
        <authorList>
            <person name="Sasaki T."/>
            <person name="Matsumoto T."/>
            <person name="Katayose Y."/>
        </authorList>
    </citation>
    <scope>NUCLEOTIDE SEQUENCE</scope>
</reference>
<protein>
    <submittedName>
        <fullName evidence="4">Uncharacterized protein</fullName>
    </submittedName>
</protein>
<dbReference type="EMBL" id="AP005775">
    <property type="protein sequence ID" value="BAD29232.1"/>
    <property type="molecule type" value="Genomic_DNA"/>
</dbReference>
<accession>Q6EP82</accession>
<reference evidence="3" key="1">
    <citation type="submission" date="2002-09" db="EMBL/GenBank/DDBJ databases">
        <title>Oryza sativa nipponbare(GA3) genomic DNA, chromosome 2, BAC clone:OSJNBb0005A04.</title>
        <authorList>
            <person name="Sasaki T."/>
            <person name="Matsumoto T."/>
            <person name="Katayose Y."/>
        </authorList>
    </citation>
    <scope>NUCLEOTIDE SEQUENCE</scope>
</reference>
<dbReference type="Proteomes" id="UP000000763">
    <property type="component" value="Chromosome 2"/>
</dbReference>
<evidence type="ECO:0000313" key="5">
    <source>
        <dbReference type="Proteomes" id="UP000000763"/>
    </source>
</evidence>
<feature type="signal peptide" evidence="2">
    <location>
        <begin position="1"/>
        <end position="21"/>
    </location>
</feature>
<name>Q6EP82_ORYSJ</name>
<dbReference type="EMBL" id="AP006060">
    <property type="protein sequence ID" value="BAD29538.1"/>
    <property type="molecule type" value="Genomic_DNA"/>
</dbReference>
<gene>
    <name evidence="3" type="ORF">OSJNBb0005A04.7</name>
    <name evidence="4" type="ORF">P0135D07.34</name>
</gene>
<reference evidence="5" key="4">
    <citation type="journal article" date="2008" name="Nucleic Acids Res.">
        <title>The rice annotation project database (RAP-DB): 2008 update.</title>
        <authorList>
            <consortium name="The rice annotation project (RAP)"/>
        </authorList>
    </citation>
    <scope>GENOME REANNOTATION</scope>
    <source>
        <strain evidence="5">cv. Nipponbare</strain>
    </source>
</reference>
<feature type="compositionally biased region" description="Basic and acidic residues" evidence="1">
    <location>
        <begin position="251"/>
        <end position="267"/>
    </location>
</feature>